<comment type="cofactor">
    <cofactor evidence="1 13">
        <name>FMN</name>
        <dbReference type="ChEBI" id="CHEBI:58210"/>
    </cofactor>
</comment>
<evidence type="ECO:0000256" key="6">
    <source>
        <dbReference type="ARBA" id="ARBA00022643"/>
    </source>
</evidence>
<organism evidence="16 17">
    <name type="scientific">Acyrthosiphon pisum</name>
    <name type="common">Pea aphid</name>
    <dbReference type="NCBI Taxonomy" id="7029"/>
    <lineage>
        <taxon>Eukaryota</taxon>
        <taxon>Metazoa</taxon>
        <taxon>Ecdysozoa</taxon>
        <taxon>Arthropoda</taxon>
        <taxon>Hexapoda</taxon>
        <taxon>Insecta</taxon>
        <taxon>Pterygota</taxon>
        <taxon>Neoptera</taxon>
        <taxon>Paraneoptera</taxon>
        <taxon>Hemiptera</taxon>
        <taxon>Sternorrhyncha</taxon>
        <taxon>Aphidomorpha</taxon>
        <taxon>Aphidoidea</taxon>
        <taxon>Aphididae</taxon>
        <taxon>Macrosiphini</taxon>
        <taxon>Acyrthosiphon</taxon>
    </lineage>
</organism>
<comment type="catalytic activity">
    <reaction evidence="10">
        <text>2 oxidized [2Fe-2S]-[protein] + NADPH = 2 reduced [2Fe-2S]-[protein] + NADP(+) + H(+)</text>
        <dbReference type="Rhea" id="RHEA:67716"/>
        <dbReference type="Rhea" id="RHEA-COMP:17327"/>
        <dbReference type="Rhea" id="RHEA-COMP:17328"/>
        <dbReference type="ChEBI" id="CHEBI:15378"/>
        <dbReference type="ChEBI" id="CHEBI:33737"/>
        <dbReference type="ChEBI" id="CHEBI:33738"/>
        <dbReference type="ChEBI" id="CHEBI:57783"/>
        <dbReference type="ChEBI" id="CHEBI:58349"/>
    </reaction>
    <physiologicalReaction direction="left-to-right" evidence="10">
        <dbReference type="Rhea" id="RHEA:67717"/>
    </physiologicalReaction>
</comment>
<sequence>MDNSRRLLILYGSQTGCAQEVAERIWRESKWLHYSGPVIAIDDYPIDKLIFEKKIIFVCSTTGQGDQPDNMKTTWKFLLRKNLPSSSLTNVEFAVLGLGDSSYVKFNHVAKKLYRRLIQLGGKPLCDIGLADDQHDIGAFAVIDPWIDNLWNVLIEKHPLTDGLTPIDRTSLPPPKWNVVHTSSSNISIHTSDKLPNNDLLKPNSTIVTCLSNTKTTAENHFQDVRLLKFEHSENSINYSPGDVLMVRPVNSETSVNNFFQLLNDNKNMKLNPTTILNVTQRSNDMPIPYNLCKPFTLYQCAKYYWDLNIIPNRYTFQLLSYFTDNELEKEKLKEFTTPEGQDELYSYCNRPRRTILEVLADFPHATANISLEYLFEIFSPIRPRAFSIASAPSVHINEIHLLVAVVTYKTKLLAKRTGLCSTWLASLNIGDKIPVWIQKGSFQFPYSQSCNVIMIGPGTGVAPFRSFVHEAVANKCGNAKTLYLYFGARNRLGDFHCVNDWEKLVADEKLTLYTAFSRDQDHKIYVQHILEQNEEELFKLLSAKECYVFVAGNAKDMPTAVKNVFTNILTKNKHLNTIDMMETKGFYQTETWS</sequence>
<comment type="function">
    <text evidence="13">NADPH-dependent reductase which is a central component of the cytosolic iron-sulfur (Fe-S) protein assembly (CIA) machinery. Transfers electrons from NADPH via its FAD and FMN prosthetic groups to the [2Fe-2S] cluster of the anamorsin/DRE2 homolog, another key component of the CIA machinery. In turn, this reduced cluster provides electrons for assembly of cytosolic iron-sulfur cluster proteins.</text>
</comment>
<dbReference type="InterPro" id="IPR001709">
    <property type="entry name" value="Flavoprot_Pyr_Nucl_cyt_Rdtase"/>
</dbReference>
<feature type="binding site" evidence="13">
    <location>
        <begin position="385"/>
        <end position="388"/>
    </location>
    <ligand>
        <name>FAD</name>
        <dbReference type="ChEBI" id="CHEBI:57692"/>
    </ligand>
</feature>
<evidence type="ECO:0000256" key="3">
    <source>
        <dbReference type="ARBA" id="ARBA00004496"/>
    </source>
</evidence>
<evidence type="ECO:0000256" key="12">
    <source>
        <dbReference type="ARBA" id="ARBA00063044"/>
    </source>
</evidence>
<dbReference type="InterPro" id="IPR039261">
    <property type="entry name" value="FNR_nucleotide-bd"/>
</dbReference>
<evidence type="ECO:0000313" key="17">
    <source>
        <dbReference type="Proteomes" id="UP000007819"/>
    </source>
</evidence>
<feature type="binding site" evidence="13">
    <location>
        <begin position="419"/>
        <end position="422"/>
    </location>
    <ligand>
        <name>FAD</name>
        <dbReference type="ChEBI" id="CHEBI:57692"/>
    </ligand>
</feature>
<dbReference type="Gene3D" id="2.40.30.10">
    <property type="entry name" value="Translation factors"/>
    <property type="match status" value="1"/>
</dbReference>
<dbReference type="PANTHER" id="PTHR19384:SF10">
    <property type="entry name" value="NADPH-DEPENDENT DIFLAVIN OXIDOREDUCTASE 1"/>
    <property type="match status" value="1"/>
</dbReference>
<keyword evidence="6 13" id="KW-0288">FMN</keyword>
<dbReference type="GeneID" id="100163994"/>
<dbReference type="PRINTS" id="PR00369">
    <property type="entry name" value="FLAVODOXIN"/>
</dbReference>
<dbReference type="GO" id="GO:0050661">
    <property type="term" value="F:NADP binding"/>
    <property type="evidence" value="ECO:0007669"/>
    <property type="project" value="UniProtKB-UniRule"/>
</dbReference>
<dbReference type="PRINTS" id="PR00371">
    <property type="entry name" value="FPNCR"/>
</dbReference>
<dbReference type="AlphaFoldDB" id="A0A8R1WY33"/>
<keyword evidence="5 13" id="KW-0285">Flavoprotein</keyword>
<proteinExistence type="inferred from homology"/>
<comment type="cofactor">
    <cofactor evidence="2 13">
        <name>FAD</name>
        <dbReference type="ChEBI" id="CHEBI:57692"/>
    </cofactor>
</comment>
<dbReference type="SUPFAM" id="SSF52218">
    <property type="entry name" value="Flavoproteins"/>
    <property type="match status" value="1"/>
</dbReference>
<keyword evidence="17" id="KW-1185">Reference proteome</keyword>
<feature type="domain" description="FAD-binding FR-type" evidence="15">
    <location>
        <begin position="203"/>
        <end position="446"/>
    </location>
</feature>
<dbReference type="PROSITE" id="PS51384">
    <property type="entry name" value="FAD_FR"/>
    <property type="match status" value="1"/>
</dbReference>
<dbReference type="Gene3D" id="3.40.50.360">
    <property type="match status" value="1"/>
</dbReference>
<comment type="function">
    <text evidence="11">NADPH-dependent reductase which is a central component of the cytosolic iron-sulfur (Fe-S) protein assembly (CIA) machinery. Transfers electrons from NADPH via its FAD and FMN prosthetic groups to the [2Fe-2S] cluster of CIAPIN1, another key component of the CIA machinery. In turn, this reduced cluster provides electrons for assembly of cytosolic iron-sulfur cluster proteins. It can also reduce the [2Fe-2S] cluster of CISD1 and activate this protein implicated in Fe/S cluster repair. In vitro can fully activate methionine synthase/MTR in the presence of soluble cytochrome b5/CYB5A.</text>
</comment>
<comment type="similarity">
    <text evidence="13">In the C-terminal section; belongs to the flavoprotein pyridine nucleotide cytochrome reductase family.</text>
</comment>
<comment type="caution">
    <text evidence="13">Lacks conserved residue(s) required for the propagation of feature annotation.</text>
</comment>
<dbReference type="FunFam" id="1.20.990.10:FF:000008">
    <property type="entry name" value="NADPH-dependent diflavin oxidoreductase 1"/>
    <property type="match status" value="1"/>
</dbReference>
<dbReference type="InterPro" id="IPR001433">
    <property type="entry name" value="OxRdtase_FAD/NAD-bd"/>
</dbReference>
<evidence type="ECO:0000256" key="9">
    <source>
        <dbReference type="ARBA" id="ARBA00023002"/>
    </source>
</evidence>
<dbReference type="Pfam" id="PF00258">
    <property type="entry name" value="Flavodoxin_1"/>
    <property type="match status" value="1"/>
</dbReference>
<reference evidence="16" key="2">
    <citation type="submission" date="2022-06" db="UniProtKB">
        <authorList>
            <consortium name="EnsemblMetazoa"/>
        </authorList>
    </citation>
    <scope>IDENTIFICATION</scope>
</reference>
<comment type="similarity">
    <text evidence="13">Belongs to the NADPH-dependent diflavin oxidoreductase NDOR1 family.</text>
</comment>
<dbReference type="HAMAP" id="MF_03178">
    <property type="entry name" value="NDOR1"/>
    <property type="match status" value="1"/>
</dbReference>
<dbReference type="GO" id="GO:0016651">
    <property type="term" value="F:oxidoreductase activity, acting on NAD(P)H"/>
    <property type="evidence" value="ECO:0007669"/>
    <property type="project" value="UniProtKB-UniRule"/>
</dbReference>
<dbReference type="GO" id="GO:0005634">
    <property type="term" value="C:nucleus"/>
    <property type="evidence" value="ECO:0007669"/>
    <property type="project" value="UniProtKB-ARBA"/>
</dbReference>
<dbReference type="FunFam" id="3.40.50.360:FF:000015">
    <property type="entry name" value="NADPH-dependent diflavin oxidoreductase 1"/>
    <property type="match status" value="1"/>
</dbReference>
<protein>
    <recommendedName>
        <fullName evidence="13">NADPH-dependent diflavin oxidoreductase 1</fullName>
        <ecNumber evidence="13">1.18.1.-</ecNumber>
    </recommendedName>
    <alternativeName>
        <fullName evidence="13">NADPH-dependent FMN and FAD-containing oxidoreductase</fullName>
    </alternativeName>
</protein>
<evidence type="ECO:0000256" key="5">
    <source>
        <dbReference type="ARBA" id="ARBA00022630"/>
    </source>
</evidence>
<reference evidence="17" key="1">
    <citation type="submission" date="2010-06" db="EMBL/GenBank/DDBJ databases">
        <authorList>
            <person name="Jiang H."/>
            <person name="Abraham K."/>
            <person name="Ali S."/>
            <person name="Alsbrooks S.L."/>
            <person name="Anim B.N."/>
            <person name="Anosike U.S."/>
            <person name="Attaway T."/>
            <person name="Bandaranaike D.P."/>
            <person name="Battles P.K."/>
            <person name="Bell S.N."/>
            <person name="Bell A.V."/>
            <person name="Beltran B."/>
            <person name="Bickham C."/>
            <person name="Bustamante Y."/>
            <person name="Caleb T."/>
            <person name="Canada A."/>
            <person name="Cardenas V."/>
            <person name="Carter K."/>
            <person name="Chacko J."/>
            <person name="Chandrabose M.N."/>
            <person name="Chavez D."/>
            <person name="Chavez A."/>
            <person name="Chen L."/>
            <person name="Chu H.-S."/>
            <person name="Claassen K.J."/>
            <person name="Cockrell R."/>
            <person name="Collins M."/>
            <person name="Cooper J.A."/>
            <person name="Cree A."/>
            <person name="Curry S.M."/>
            <person name="Da Y."/>
            <person name="Dao M.D."/>
            <person name="Das B."/>
            <person name="Davila M.-L."/>
            <person name="Davy-Carroll L."/>
            <person name="Denson S."/>
            <person name="Dinh H."/>
            <person name="Ebong V.E."/>
            <person name="Edwards J.R."/>
            <person name="Egan A."/>
            <person name="El-Daye J."/>
            <person name="Escobedo L."/>
            <person name="Fernandez S."/>
            <person name="Fernando P.R."/>
            <person name="Flagg N."/>
            <person name="Forbes L.D."/>
            <person name="Fowler R.G."/>
            <person name="Fu Q."/>
            <person name="Gabisi R.A."/>
            <person name="Ganer J."/>
            <person name="Garbino Pronczuk A."/>
            <person name="Garcia R.M."/>
            <person name="Garner T."/>
            <person name="Garrett T.E."/>
            <person name="Gonzalez D.A."/>
            <person name="Hamid H."/>
            <person name="Hawkins E.S."/>
            <person name="Hirani K."/>
            <person name="Hogues M.E."/>
            <person name="Hollins B."/>
            <person name="Hsiao C.-H."/>
            <person name="Jabil R."/>
            <person name="James M.L."/>
            <person name="Jhangiani S.N."/>
            <person name="Johnson B."/>
            <person name="Johnson Q."/>
            <person name="Joshi V."/>
            <person name="Kalu J.B."/>
            <person name="Kam C."/>
            <person name="Kashfia A."/>
            <person name="Keebler J."/>
            <person name="Kisamo H."/>
            <person name="Kovar C.L."/>
            <person name="Lago L.A."/>
            <person name="Lai C.-Y."/>
            <person name="Laidlaw J."/>
            <person name="Lara F."/>
            <person name="Le T.-K."/>
            <person name="Lee S.L."/>
            <person name="Legall F.H."/>
            <person name="Lemon S.J."/>
            <person name="Lewis L.R."/>
            <person name="Li B."/>
            <person name="Liu Y."/>
            <person name="Liu Y.-S."/>
            <person name="Lopez J."/>
            <person name="Lozado R.J."/>
            <person name="Lu J."/>
            <person name="Madu R.C."/>
            <person name="Maheshwari M."/>
            <person name="Maheshwari R."/>
            <person name="Malloy K."/>
            <person name="Martinez E."/>
            <person name="Mathew T."/>
            <person name="Mercado I.C."/>
            <person name="Mercado C."/>
            <person name="Meyer B."/>
            <person name="Montgomery K."/>
            <person name="Morgan M.B."/>
            <person name="Munidasa M."/>
            <person name="Nazareth L.V."/>
            <person name="Nelson J."/>
            <person name="Ng B.M."/>
            <person name="Nguyen N.B."/>
            <person name="Nguyen P.Q."/>
            <person name="Nguyen T."/>
            <person name="Obregon M."/>
            <person name="Okwuonu G.O."/>
            <person name="Onwere C.G."/>
            <person name="Orozco G."/>
            <person name="Parra A."/>
            <person name="Patel S."/>
            <person name="Patil S."/>
            <person name="Perez A."/>
            <person name="Perez Y."/>
            <person name="Pham C."/>
            <person name="Primus E.L."/>
            <person name="Pu L.-L."/>
            <person name="Puazo M."/>
            <person name="Qin X."/>
            <person name="Quiroz J.B."/>
            <person name="Reese J."/>
            <person name="Richards S."/>
            <person name="Rives C.M."/>
            <person name="Robberts R."/>
            <person name="Ruiz S.J."/>
            <person name="Ruiz M.J."/>
            <person name="Santibanez J."/>
            <person name="Schneider B.W."/>
            <person name="Sisson I."/>
            <person name="Smith M."/>
            <person name="Sodergren E."/>
            <person name="Song X.-Z."/>
            <person name="Song B.B."/>
            <person name="Summersgill H."/>
            <person name="Thelus R."/>
            <person name="Thornton R.D."/>
            <person name="Trejos Z.Y."/>
            <person name="Usmani K."/>
            <person name="Vattathil S."/>
            <person name="Villasana D."/>
            <person name="Walker D.L."/>
            <person name="Wang S."/>
            <person name="Wang K."/>
            <person name="White C.S."/>
            <person name="Williams A.C."/>
            <person name="Williamson J."/>
            <person name="Wilson K."/>
            <person name="Woghiren I.O."/>
            <person name="Woodworth J.R."/>
            <person name="Worley K.C."/>
            <person name="Wright R.A."/>
            <person name="Wu W."/>
            <person name="Young L."/>
            <person name="Zhang L."/>
            <person name="Zhang J."/>
            <person name="Zhu Y."/>
            <person name="Muzny D.M."/>
            <person name="Weinstock G."/>
            <person name="Gibbs R.A."/>
        </authorList>
    </citation>
    <scope>NUCLEOTIDE SEQUENCE [LARGE SCALE GENOMIC DNA]</scope>
    <source>
        <strain evidence="17">LSR1</strain>
    </source>
</reference>
<feature type="domain" description="Flavodoxin-like" evidence="14">
    <location>
        <begin position="7"/>
        <end position="151"/>
    </location>
</feature>
<keyword evidence="8 13" id="KW-0521">NADP</keyword>
<evidence type="ECO:0000256" key="13">
    <source>
        <dbReference type="HAMAP-Rule" id="MF_03178"/>
    </source>
</evidence>
<dbReference type="InterPro" id="IPR028879">
    <property type="entry name" value="NDOR1"/>
</dbReference>
<accession>A0A8R1WY33</accession>
<dbReference type="GO" id="GO:0016226">
    <property type="term" value="P:iron-sulfur cluster assembly"/>
    <property type="evidence" value="ECO:0007669"/>
    <property type="project" value="UniProtKB-UniRule"/>
</dbReference>
<evidence type="ECO:0000256" key="2">
    <source>
        <dbReference type="ARBA" id="ARBA00001974"/>
    </source>
</evidence>
<keyword evidence="9 13" id="KW-0560">Oxidoreductase</keyword>
<feature type="binding site" evidence="13">
    <location>
        <begin position="524"/>
        <end position="528"/>
    </location>
    <ligand>
        <name>NADP(+)</name>
        <dbReference type="ChEBI" id="CHEBI:58349"/>
    </ligand>
</feature>
<evidence type="ECO:0000259" key="15">
    <source>
        <dbReference type="PROSITE" id="PS51384"/>
    </source>
</evidence>
<dbReference type="Gene3D" id="1.20.990.10">
    <property type="entry name" value="NADPH-cytochrome p450 Reductase, Chain A, domain 3"/>
    <property type="match status" value="1"/>
</dbReference>
<feature type="binding site" evidence="13">
    <location>
        <position position="460"/>
    </location>
    <ligand>
        <name>NADP(+)</name>
        <dbReference type="ChEBI" id="CHEBI:58349"/>
    </ligand>
</feature>
<dbReference type="InterPro" id="IPR001094">
    <property type="entry name" value="Flavdoxin-like"/>
</dbReference>
<comment type="similarity">
    <text evidence="13">In the N-terminal section; belongs to the flavodoxin family.</text>
</comment>
<feature type="binding site" evidence="13">
    <location>
        <begin position="518"/>
        <end position="519"/>
    </location>
    <ligand>
        <name>NADP(+)</name>
        <dbReference type="ChEBI" id="CHEBI:58349"/>
    </ligand>
</feature>
<feature type="binding site" evidence="13">
    <location>
        <position position="353"/>
    </location>
    <ligand>
        <name>FAD</name>
        <dbReference type="ChEBI" id="CHEBI:57692"/>
    </ligand>
</feature>
<dbReference type="GO" id="GO:0160246">
    <property type="term" value="F:NADPH-iron-sulfur [2Fe-2S] protein oxidoreductase activity"/>
    <property type="evidence" value="ECO:0007669"/>
    <property type="project" value="InterPro"/>
</dbReference>
<dbReference type="InterPro" id="IPR029039">
    <property type="entry name" value="Flavoprotein-like_sf"/>
</dbReference>
<comment type="subcellular location">
    <subcellularLocation>
        <location evidence="3 13">Cytoplasm</location>
    </subcellularLocation>
</comment>
<dbReference type="OMA" id="DIMSIPR"/>
<dbReference type="RefSeq" id="XP_008178984.1">
    <property type="nucleotide sequence ID" value="XM_008180762.2"/>
</dbReference>
<feature type="binding site" evidence="13">
    <location>
        <position position="133"/>
    </location>
    <ligand>
        <name>FMN</name>
        <dbReference type="ChEBI" id="CHEBI:58210"/>
    </ligand>
</feature>
<feature type="binding site" evidence="13">
    <location>
        <begin position="60"/>
        <end position="63"/>
    </location>
    <ligand>
        <name>FMN</name>
        <dbReference type="ChEBI" id="CHEBI:58210"/>
    </ligand>
</feature>
<dbReference type="PROSITE" id="PS50902">
    <property type="entry name" value="FLAVODOXIN_LIKE"/>
    <property type="match status" value="1"/>
</dbReference>
<dbReference type="GO" id="GO:0050660">
    <property type="term" value="F:flavin adenine dinucleotide binding"/>
    <property type="evidence" value="ECO:0007669"/>
    <property type="project" value="UniProtKB-UniRule"/>
</dbReference>
<dbReference type="Pfam" id="PF00667">
    <property type="entry name" value="FAD_binding_1"/>
    <property type="match status" value="1"/>
</dbReference>
<dbReference type="KEGG" id="api:100163994"/>
<dbReference type="SUPFAM" id="SSF63380">
    <property type="entry name" value="Riboflavin synthase domain-like"/>
    <property type="match status" value="1"/>
</dbReference>
<dbReference type="InterPro" id="IPR003097">
    <property type="entry name" value="CysJ-like_FAD-binding"/>
</dbReference>
<comment type="subunit">
    <text evidence="12">Interacts with CIAPIN1; as part of the cytosolic iron-sulfur (Fe-S) protein assembly (CIA) machinery. Interacts with DCPS.</text>
</comment>
<dbReference type="Gene3D" id="3.40.50.80">
    <property type="entry name" value="Nucleotide-binding domain of ferredoxin-NADP reductase (FNR) module"/>
    <property type="match status" value="1"/>
</dbReference>
<evidence type="ECO:0000256" key="8">
    <source>
        <dbReference type="ARBA" id="ARBA00022857"/>
    </source>
</evidence>
<dbReference type="InterPro" id="IPR008254">
    <property type="entry name" value="Flavodoxin/NO_synth"/>
</dbReference>
<dbReference type="InterPro" id="IPR023173">
    <property type="entry name" value="NADPH_Cyt_P450_Rdtase_alpha"/>
</dbReference>
<evidence type="ECO:0000259" key="14">
    <source>
        <dbReference type="PROSITE" id="PS50902"/>
    </source>
</evidence>
<name>A0A8R1WY33_ACYPI</name>
<dbReference type="Proteomes" id="UP000007819">
    <property type="component" value="Chromosome A2"/>
</dbReference>
<evidence type="ECO:0000256" key="1">
    <source>
        <dbReference type="ARBA" id="ARBA00001917"/>
    </source>
</evidence>
<dbReference type="InterPro" id="IPR017938">
    <property type="entry name" value="Riboflavin_synthase-like_b-brl"/>
</dbReference>
<dbReference type="OrthoDB" id="1856718at2759"/>
<dbReference type="InterPro" id="IPR017927">
    <property type="entry name" value="FAD-bd_FR_type"/>
</dbReference>
<dbReference type="EnsemblMetazoa" id="XM_008180762.3">
    <property type="protein sequence ID" value="XP_008178984.1"/>
    <property type="gene ID" value="LOC100163994"/>
</dbReference>
<dbReference type="GO" id="GO:0010181">
    <property type="term" value="F:FMN binding"/>
    <property type="evidence" value="ECO:0007669"/>
    <property type="project" value="UniProtKB-UniRule"/>
</dbReference>
<keyword evidence="7 13" id="KW-0274">FAD</keyword>
<evidence type="ECO:0000256" key="11">
    <source>
        <dbReference type="ARBA" id="ARBA00059862"/>
    </source>
</evidence>
<evidence type="ECO:0000256" key="10">
    <source>
        <dbReference type="ARBA" id="ARBA00052174"/>
    </source>
</evidence>
<dbReference type="SUPFAM" id="SSF52343">
    <property type="entry name" value="Ferredoxin reductase-like, C-terminal NADP-linked domain"/>
    <property type="match status" value="1"/>
</dbReference>
<evidence type="ECO:0000256" key="4">
    <source>
        <dbReference type="ARBA" id="ARBA00022490"/>
    </source>
</evidence>
<evidence type="ECO:0000256" key="7">
    <source>
        <dbReference type="ARBA" id="ARBA00022827"/>
    </source>
</evidence>
<evidence type="ECO:0000313" key="16">
    <source>
        <dbReference type="EnsemblMetazoa" id="XP_008178984.1"/>
    </source>
</evidence>
<feature type="binding site" evidence="13">
    <location>
        <position position="593"/>
    </location>
    <ligand>
        <name>FAD</name>
        <dbReference type="ChEBI" id="CHEBI:57692"/>
    </ligand>
</feature>
<keyword evidence="4 13" id="KW-0963">Cytoplasm</keyword>
<feature type="binding site" evidence="13">
    <location>
        <begin position="98"/>
        <end position="107"/>
    </location>
    <ligand>
        <name>FMN</name>
        <dbReference type="ChEBI" id="CHEBI:58210"/>
    </ligand>
</feature>
<dbReference type="PANTHER" id="PTHR19384">
    <property type="entry name" value="NITRIC OXIDE SYNTHASE-RELATED"/>
    <property type="match status" value="1"/>
</dbReference>
<dbReference type="EC" id="1.18.1.-" evidence="13"/>
<dbReference type="GO" id="GO:0005829">
    <property type="term" value="C:cytosol"/>
    <property type="evidence" value="ECO:0007669"/>
    <property type="project" value="UniProtKB-ARBA"/>
</dbReference>
<dbReference type="Pfam" id="PF00175">
    <property type="entry name" value="NAD_binding_1"/>
    <property type="match status" value="1"/>
</dbReference>